<reference evidence="2" key="1">
    <citation type="journal article" date="2014" name="Int. J. Syst. Evol. Microbiol.">
        <title>Complete genome sequence of Corynebacterium casei LMG S-19264T (=DSM 44701T), isolated from a smear-ripened cheese.</title>
        <authorList>
            <consortium name="US DOE Joint Genome Institute (JGI-PGF)"/>
            <person name="Walter F."/>
            <person name="Albersmeier A."/>
            <person name="Kalinowski J."/>
            <person name="Ruckert C."/>
        </authorList>
    </citation>
    <scope>NUCLEOTIDE SEQUENCE</scope>
    <source>
        <strain evidence="2">JCM 14371</strain>
    </source>
</reference>
<dbReference type="SUPFAM" id="SSF88713">
    <property type="entry name" value="Glycoside hydrolase/deacetylase"/>
    <property type="match status" value="1"/>
</dbReference>
<dbReference type="InterPro" id="IPR002509">
    <property type="entry name" value="NODB_dom"/>
</dbReference>
<comment type="caution">
    <text evidence="2">The sequence shown here is derived from an EMBL/GenBank/DDBJ whole genome shotgun (WGS) entry which is preliminary data.</text>
</comment>
<accession>A0A917PMJ4</accession>
<dbReference type="Gene3D" id="3.20.20.370">
    <property type="entry name" value="Glycoside hydrolase/deacetylase"/>
    <property type="match status" value="1"/>
</dbReference>
<evidence type="ECO:0000259" key="1">
    <source>
        <dbReference type="PROSITE" id="PS51677"/>
    </source>
</evidence>
<evidence type="ECO:0000313" key="2">
    <source>
        <dbReference type="EMBL" id="GGJ84264.1"/>
    </source>
</evidence>
<evidence type="ECO:0000313" key="3">
    <source>
        <dbReference type="Proteomes" id="UP000635726"/>
    </source>
</evidence>
<name>A0A917PMJ4_9DEIO</name>
<dbReference type="EMBL" id="BMOE01000012">
    <property type="protein sequence ID" value="GGJ84264.1"/>
    <property type="molecule type" value="Genomic_DNA"/>
</dbReference>
<keyword evidence="3" id="KW-1185">Reference proteome</keyword>
<sequence length="247" mass="27196">MTRRAAAWGLLGLLGGSVLAADLLGRQLGLGALGARPEPGAPRVALTFDDGPSPFTPDLLDLLARHGTQATFFLTGERVRRDPHALQAMRDAGHQLESHGLTHRHALTLTPWQEARHVSWHPDPARPGRLYRPPWGGHSPFTRLLTRLAGARVALWSAESRDWLPQDGHTLALDLLRTVRAGDVILLHDGPDAGRAERTRALLVTLLPALQERGLRPVLLNDLPPGRIGLRDGWRRLHAMWRAPTSR</sequence>
<protein>
    <submittedName>
        <fullName evidence="2">Polysaccharide deacetylase</fullName>
    </submittedName>
</protein>
<dbReference type="AlphaFoldDB" id="A0A917PMJ4"/>
<dbReference type="PANTHER" id="PTHR10587">
    <property type="entry name" value="GLYCOSYL TRANSFERASE-RELATED"/>
    <property type="match status" value="1"/>
</dbReference>
<dbReference type="GO" id="GO:0005975">
    <property type="term" value="P:carbohydrate metabolic process"/>
    <property type="evidence" value="ECO:0007669"/>
    <property type="project" value="InterPro"/>
</dbReference>
<organism evidence="2 3">
    <name type="scientific">Deinococcus aquiradiocola</name>
    <dbReference type="NCBI Taxonomy" id="393059"/>
    <lineage>
        <taxon>Bacteria</taxon>
        <taxon>Thermotogati</taxon>
        <taxon>Deinococcota</taxon>
        <taxon>Deinococci</taxon>
        <taxon>Deinococcales</taxon>
        <taxon>Deinococcaceae</taxon>
        <taxon>Deinococcus</taxon>
    </lineage>
</organism>
<proteinExistence type="predicted"/>
<dbReference type="PANTHER" id="PTHR10587:SF137">
    <property type="entry name" value="4-DEOXY-4-FORMAMIDO-L-ARABINOSE-PHOSPHOUNDECAPRENOL DEFORMYLASE ARND-RELATED"/>
    <property type="match status" value="1"/>
</dbReference>
<dbReference type="PROSITE" id="PS51677">
    <property type="entry name" value="NODB"/>
    <property type="match status" value="1"/>
</dbReference>
<reference evidence="2" key="2">
    <citation type="submission" date="2020-09" db="EMBL/GenBank/DDBJ databases">
        <authorList>
            <person name="Sun Q."/>
            <person name="Ohkuma M."/>
        </authorList>
    </citation>
    <scope>NUCLEOTIDE SEQUENCE</scope>
    <source>
        <strain evidence="2">JCM 14371</strain>
    </source>
</reference>
<gene>
    <name evidence="2" type="ORF">GCM10008939_30180</name>
</gene>
<dbReference type="GO" id="GO:0016810">
    <property type="term" value="F:hydrolase activity, acting on carbon-nitrogen (but not peptide) bonds"/>
    <property type="evidence" value="ECO:0007669"/>
    <property type="project" value="InterPro"/>
</dbReference>
<dbReference type="CDD" id="cd10959">
    <property type="entry name" value="CE4_NodB_like_3"/>
    <property type="match status" value="1"/>
</dbReference>
<dbReference type="Proteomes" id="UP000635726">
    <property type="component" value="Unassembled WGS sequence"/>
</dbReference>
<dbReference type="InterPro" id="IPR011330">
    <property type="entry name" value="Glyco_hydro/deAcase_b/a-brl"/>
</dbReference>
<dbReference type="InterPro" id="IPR050248">
    <property type="entry name" value="Polysacc_deacetylase_ArnD"/>
</dbReference>
<dbReference type="Pfam" id="PF01522">
    <property type="entry name" value="Polysacc_deac_1"/>
    <property type="match status" value="1"/>
</dbReference>
<feature type="domain" description="NodB homology" evidence="1">
    <location>
        <begin position="42"/>
        <end position="218"/>
    </location>
</feature>